<comment type="catalytic activity">
    <reaction evidence="7">
        <text>tRNA(Glu) + L-glutamate + ATP = L-glutamyl-tRNA(Glu) + AMP + diphosphate</text>
        <dbReference type="Rhea" id="RHEA:23540"/>
        <dbReference type="Rhea" id="RHEA-COMP:9663"/>
        <dbReference type="Rhea" id="RHEA-COMP:9680"/>
        <dbReference type="ChEBI" id="CHEBI:29985"/>
        <dbReference type="ChEBI" id="CHEBI:30616"/>
        <dbReference type="ChEBI" id="CHEBI:33019"/>
        <dbReference type="ChEBI" id="CHEBI:78442"/>
        <dbReference type="ChEBI" id="CHEBI:78520"/>
        <dbReference type="ChEBI" id="CHEBI:456215"/>
        <dbReference type="EC" id="6.1.1.17"/>
    </reaction>
</comment>
<evidence type="ECO:0000256" key="2">
    <source>
        <dbReference type="ARBA" id="ARBA00022598"/>
    </source>
</evidence>
<dbReference type="Gene3D" id="1.10.10.350">
    <property type="match status" value="1"/>
</dbReference>
<gene>
    <name evidence="7 10" type="primary">gltX</name>
    <name evidence="10" type="ORF">V6X64_01180</name>
</gene>
<dbReference type="PANTHER" id="PTHR43311">
    <property type="entry name" value="GLUTAMATE--TRNA LIGASE"/>
    <property type="match status" value="1"/>
</dbReference>
<feature type="binding site" evidence="7">
    <location>
        <position position="255"/>
    </location>
    <ligand>
        <name>ATP</name>
        <dbReference type="ChEBI" id="CHEBI:30616"/>
    </ligand>
</feature>
<comment type="caution">
    <text evidence="7">Lacks conserved residue(s) required for the propagation of feature annotation.</text>
</comment>
<accession>A0ABV3S653</accession>
<keyword evidence="4 7" id="KW-0067">ATP-binding</keyword>
<keyword evidence="11" id="KW-1185">Reference proteome</keyword>
<dbReference type="NCBIfam" id="TIGR00464">
    <property type="entry name" value="gltX_bact"/>
    <property type="match status" value="1"/>
</dbReference>
<dbReference type="InterPro" id="IPR020751">
    <property type="entry name" value="aa-tRNA-synth_I_codon-bd_sub2"/>
</dbReference>
<dbReference type="HAMAP" id="MF_00022">
    <property type="entry name" value="Glu_tRNA_synth_type1"/>
    <property type="match status" value="1"/>
</dbReference>
<keyword evidence="5 7" id="KW-0648">Protein biosynthesis</keyword>
<feature type="short sequence motif" description="'KMSKS' region" evidence="7">
    <location>
        <begin position="252"/>
        <end position="256"/>
    </location>
</feature>
<dbReference type="Proteomes" id="UP001556653">
    <property type="component" value="Unassembled WGS sequence"/>
</dbReference>
<dbReference type="RefSeq" id="WP_367966089.1">
    <property type="nucleotide sequence ID" value="NZ_JBAKFJ010000001.1"/>
</dbReference>
<organism evidence="10 11">
    <name type="scientific">Spiribacter onubensis</name>
    <dbReference type="NCBI Taxonomy" id="3122420"/>
    <lineage>
        <taxon>Bacteria</taxon>
        <taxon>Pseudomonadati</taxon>
        <taxon>Pseudomonadota</taxon>
        <taxon>Gammaproteobacteria</taxon>
        <taxon>Chromatiales</taxon>
        <taxon>Ectothiorhodospiraceae</taxon>
        <taxon>Spiribacter</taxon>
    </lineage>
</organism>
<protein>
    <recommendedName>
        <fullName evidence="7">Glutamate--tRNA ligase</fullName>
        <ecNumber evidence="7">6.1.1.17</ecNumber>
    </recommendedName>
    <alternativeName>
        <fullName evidence="7">Glutamyl-tRNA synthetase</fullName>
        <shortName evidence="7">GluRS</shortName>
    </alternativeName>
</protein>
<evidence type="ECO:0000259" key="8">
    <source>
        <dbReference type="Pfam" id="PF00749"/>
    </source>
</evidence>
<keyword evidence="6 7" id="KW-0030">Aminoacyl-tRNA synthetase</keyword>
<dbReference type="PRINTS" id="PR00987">
    <property type="entry name" value="TRNASYNTHGLU"/>
</dbReference>
<dbReference type="InterPro" id="IPR008925">
    <property type="entry name" value="aa_tRNA-synth_I_cd-bd_sf"/>
</dbReference>
<keyword evidence="2 7" id="KW-0436">Ligase</keyword>
<dbReference type="Pfam" id="PF19269">
    <property type="entry name" value="Anticodon_2"/>
    <property type="match status" value="1"/>
</dbReference>
<evidence type="ECO:0000256" key="6">
    <source>
        <dbReference type="ARBA" id="ARBA00023146"/>
    </source>
</evidence>
<evidence type="ECO:0000256" key="5">
    <source>
        <dbReference type="ARBA" id="ARBA00022917"/>
    </source>
</evidence>
<evidence type="ECO:0000256" key="4">
    <source>
        <dbReference type="ARBA" id="ARBA00022840"/>
    </source>
</evidence>
<dbReference type="Gene3D" id="3.40.50.620">
    <property type="entry name" value="HUPs"/>
    <property type="match status" value="1"/>
</dbReference>
<dbReference type="EC" id="6.1.1.17" evidence="7"/>
<dbReference type="EMBL" id="JBAKFJ010000001">
    <property type="protein sequence ID" value="MEX0385606.1"/>
    <property type="molecule type" value="Genomic_DNA"/>
</dbReference>
<dbReference type="InterPro" id="IPR014729">
    <property type="entry name" value="Rossmann-like_a/b/a_fold"/>
</dbReference>
<dbReference type="SUPFAM" id="SSF52374">
    <property type="entry name" value="Nucleotidylyl transferase"/>
    <property type="match status" value="1"/>
</dbReference>
<feature type="domain" description="Glutamyl/glutaminyl-tRNA synthetase class Ib catalytic" evidence="8">
    <location>
        <begin position="6"/>
        <end position="319"/>
    </location>
</feature>
<sequence>MDTPPVKTRFAPSPTGRLHAGNMRTALFNWLLARRHAGAFMLRIEDSDSERNDPSALDAIQADLQWLGLDWDEGPGAGAPADWQQSSRASVYEDAAERLIAADAAYPCFCSATRLAELRERQRRSGEPPRYDGHCAALDPVDSAARRAAGEPAVLRLRMPDAGTIDFDDLVRGPQSVRAGELGDPVILRADGSAAFLFANALDDALMGITHVLRGEDHLSNTPRQQVLLRQLGLPVPAYGHLALLVDTAGAPLSKRRGDASIAGLRDAGYRPEALLNYLARLGNPVPDDSLREAAELARGFEPATLSRSPARFDVHQLDHWQSVAMAAAPVESLRPALEPGRVPVDREADFLALVQPNLRFPAELNDWARRFFDAADVLPAQGAAPIRETGPAFFETVAGVLETADTGDWRQLRPALEAATGRRAGAMMKPLRLALTGLGQGPALGAVIDLMPADIRRARLQKAAAMAASGVEPDA</sequence>
<dbReference type="InterPro" id="IPR045462">
    <property type="entry name" value="aa-tRNA-synth_I_cd-bd"/>
</dbReference>
<dbReference type="PROSITE" id="PS00178">
    <property type="entry name" value="AA_TRNA_LIGASE_I"/>
    <property type="match status" value="1"/>
</dbReference>
<feature type="short sequence motif" description="'HIGH' region" evidence="7">
    <location>
        <begin position="12"/>
        <end position="22"/>
    </location>
</feature>
<keyword evidence="7" id="KW-0963">Cytoplasm</keyword>
<reference evidence="10 11" key="1">
    <citation type="submission" date="2024-02" db="EMBL/GenBank/DDBJ databases">
        <title>New especies of Spiribacter isolated from saline water.</title>
        <authorList>
            <person name="Leon M.J."/>
            <person name="De La Haba R."/>
            <person name="Sanchez-Porro C."/>
            <person name="Ventosa A."/>
        </authorList>
    </citation>
    <scope>NUCLEOTIDE SEQUENCE [LARGE SCALE GENOMIC DNA]</scope>
    <source>
        <strain evidence="11">ag22IC4-227</strain>
    </source>
</reference>
<dbReference type="SUPFAM" id="SSF48163">
    <property type="entry name" value="An anticodon-binding domain of class I aminoacyl-tRNA synthetases"/>
    <property type="match status" value="1"/>
</dbReference>
<dbReference type="InterPro" id="IPR020058">
    <property type="entry name" value="Glu/Gln-tRNA-synth_Ib_cat-dom"/>
</dbReference>
<dbReference type="PANTHER" id="PTHR43311:SF2">
    <property type="entry name" value="GLUTAMATE--TRNA LIGASE, MITOCHONDRIAL-RELATED"/>
    <property type="match status" value="1"/>
</dbReference>
<dbReference type="InterPro" id="IPR049940">
    <property type="entry name" value="GluQ/Sye"/>
</dbReference>
<comment type="caution">
    <text evidence="10">The sequence shown here is derived from an EMBL/GenBank/DDBJ whole genome shotgun (WGS) entry which is preliminary data.</text>
</comment>
<evidence type="ECO:0000256" key="3">
    <source>
        <dbReference type="ARBA" id="ARBA00022741"/>
    </source>
</evidence>
<dbReference type="InterPro" id="IPR004527">
    <property type="entry name" value="Glu-tRNA-ligase_bac/mito"/>
</dbReference>
<comment type="subcellular location">
    <subcellularLocation>
        <location evidence="7">Cytoplasm</location>
    </subcellularLocation>
</comment>
<dbReference type="InterPro" id="IPR000924">
    <property type="entry name" value="Glu/Gln-tRNA-synth"/>
</dbReference>
<feature type="domain" description="Aminoacyl-tRNA synthetase class I anticodon-binding" evidence="9">
    <location>
        <begin position="349"/>
        <end position="464"/>
    </location>
</feature>
<dbReference type="GO" id="GO:0004818">
    <property type="term" value="F:glutamate-tRNA ligase activity"/>
    <property type="evidence" value="ECO:0007669"/>
    <property type="project" value="UniProtKB-EC"/>
</dbReference>
<name>A0ABV3S653_9GAMM</name>
<evidence type="ECO:0000313" key="10">
    <source>
        <dbReference type="EMBL" id="MEX0385606.1"/>
    </source>
</evidence>
<evidence type="ECO:0000313" key="11">
    <source>
        <dbReference type="Proteomes" id="UP001556653"/>
    </source>
</evidence>
<dbReference type="Pfam" id="PF00749">
    <property type="entry name" value="tRNA-synt_1c"/>
    <property type="match status" value="1"/>
</dbReference>
<comment type="function">
    <text evidence="7">Catalyzes the attachment of glutamate to tRNA(Glu) in a two-step reaction: glutamate is first activated by ATP to form Glu-AMP and then transferred to the acceptor end of tRNA(Glu).</text>
</comment>
<evidence type="ECO:0000256" key="1">
    <source>
        <dbReference type="ARBA" id="ARBA00007894"/>
    </source>
</evidence>
<keyword evidence="3 7" id="KW-0547">Nucleotide-binding</keyword>
<comment type="subunit">
    <text evidence="7">Monomer.</text>
</comment>
<dbReference type="InterPro" id="IPR001412">
    <property type="entry name" value="aa-tRNA-synth_I_CS"/>
</dbReference>
<proteinExistence type="inferred from homology"/>
<evidence type="ECO:0000259" key="9">
    <source>
        <dbReference type="Pfam" id="PF19269"/>
    </source>
</evidence>
<evidence type="ECO:0000256" key="7">
    <source>
        <dbReference type="HAMAP-Rule" id="MF_00022"/>
    </source>
</evidence>
<comment type="similarity">
    <text evidence="1 7">Belongs to the class-I aminoacyl-tRNA synthetase family. Glutamate--tRNA ligase type 1 subfamily.</text>
</comment>